<dbReference type="InterPro" id="IPR036388">
    <property type="entry name" value="WH-like_DNA-bd_sf"/>
</dbReference>
<dbReference type="InterPro" id="IPR013324">
    <property type="entry name" value="RNA_pol_sigma_r3/r4-like"/>
</dbReference>
<dbReference type="SUPFAM" id="SSF88946">
    <property type="entry name" value="Sigma2 domain of RNA polymerase sigma factors"/>
    <property type="match status" value="1"/>
</dbReference>
<feature type="domain" description="RNA polymerase sigma-70 region 2" evidence="5">
    <location>
        <begin position="26"/>
        <end position="83"/>
    </location>
</feature>
<keyword evidence="3" id="KW-0731">Sigma factor</keyword>
<dbReference type="Gene3D" id="1.10.10.10">
    <property type="entry name" value="Winged helix-like DNA-binding domain superfamily/Winged helix DNA-binding domain"/>
    <property type="match status" value="1"/>
</dbReference>
<evidence type="ECO:0000259" key="5">
    <source>
        <dbReference type="Pfam" id="PF04542"/>
    </source>
</evidence>
<dbReference type="InterPro" id="IPR013325">
    <property type="entry name" value="RNA_pol_sigma_r2"/>
</dbReference>
<feature type="domain" description="RNA polymerase sigma factor 70 region 4 type 2" evidence="6">
    <location>
        <begin position="113"/>
        <end position="164"/>
    </location>
</feature>
<evidence type="ECO:0000313" key="8">
    <source>
        <dbReference type="Proteomes" id="UP001597063"/>
    </source>
</evidence>
<evidence type="ECO:0000256" key="1">
    <source>
        <dbReference type="ARBA" id="ARBA00010641"/>
    </source>
</evidence>
<dbReference type="InterPro" id="IPR007627">
    <property type="entry name" value="RNA_pol_sigma70_r2"/>
</dbReference>
<dbReference type="PANTHER" id="PTHR43133">
    <property type="entry name" value="RNA POLYMERASE ECF-TYPE SIGMA FACTO"/>
    <property type="match status" value="1"/>
</dbReference>
<sequence>MSDAAPERVATRAARPQPGVQEFSALYESEMVKLMRFVLKHGASPTEAADAAQSAFSLAWESWDRIREPKAWLRTVAVREYLRRPPVEAPIDAVPDRAAFPLLDSVELGEQEQRVMDALHTLPMKQRQVMAWHYDGFSNTQIAKEMGINEDAVRQNLHRARERLKELLLRTAGKAGDE</sequence>
<organism evidence="7 8">
    <name type="scientific">Actinomadura fibrosa</name>
    <dbReference type="NCBI Taxonomy" id="111802"/>
    <lineage>
        <taxon>Bacteria</taxon>
        <taxon>Bacillati</taxon>
        <taxon>Actinomycetota</taxon>
        <taxon>Actinomycetes</taxon>
        <taxon>Streptosporangiales</taxon>
        <taxon>Thermomonosporaceae</taxon>
        <taxon>Actinomadura</taxon>
    </lineage>
</organism>
<keyword evidence="8" id="KW-1185">Reference proteome</keyword>
<dbReference type="NCBIfam" id="TIGR02937">
    <property type="entry name" value="sigma70-ECF"/>
    <property type="match status" value="1"/>
</dbReference>
<dbReference type="Pfam" id="PF04542">
    <property type="entry name" value="Sigma70_r2"/>
    <property type="match status" value="1"/>
</dbReference>
<comment type="caution">
    <text evidence="7">The sequence shown here is derived from an EMBL/GenBank/DDBJ whole genome shotgun (WGS) entry which is preliminary data.</text>
</comment>
<dbReference type="SUPFAM" id="SSF88659">
    <property type="entry name" value="Sigma3 and sigma4 domains of RNA polymerase sigma factors"/>
    <property type="match status" value="1"/>
</dbReference>
<evidence type="ECO:0000259" key="6">
    <source>
        <dbReference type="Pfam" id="PF08281"/>
    </source>
</evidence>
<dbReference type="CDD" id="cd06171">
    <property type="entry name" value="Sigma70_r4"/>
    <property type="match status" value="1"/>
</dbReference>
<dbReference type="Gene3D" id="1.10.1740.10">
    <property type="match status" value="1"/>
</dbReference>
<dbReference type="InterPro" id="IPR014284">
    <property type="entry name" value="RNA_pol_sigma-70_dom"/>
</dbReference>
<reference evidence="8" key="1">
    <citation type="journal article" date="2019" name="Int. J. Syst. Evol. Microbiol.">
        <title>The Global Catalogue of Microorganisms (GCM) 10K type strain sequencing project: providing services to taxonomists for standard genome sequencing and annotation.</title>
        <authorList>
            <consortium name="The Broad Institute Genomics Platform"/>
            <consortium name="The Broad Institute Genome Sequencing Center for Infectious Disease"/>
            <person name="Wu L."/>
            <person name="Ma J."/>
        </authorList>
    </citation>
    <scope>NUCLEOTIDE SEQUENCE [LARGE SCALE GENOMIC DNA]</scope>
    <source>
        <strain evidence="8">JCM 9371</strain>
    </source>
</reference>
<dbReference type="InterPro" id="IPR039425">
    <property type="entry name" value="RNA_pol_sigma-70-like"/>
</dbReference>
<dbReference type="Pfam" id="PF08281">
    <property type="entry name" value="Sigma70_r4_2"/>
    <property type="match status" value="1"/>
</dbReference>
<dbReference type="EMBL" id="JBHTGP010000003">
    <property type="protein sequence ID" value="MFD0683418.1"/>
    <property type="molecule type" value="Genomic_DNA"/>
</dbReference>
<evidence type="ECO:0000256" key="2">
    <source>
        <dbReference type="ARBA" id="ARBA00023015"/>
    </source>
</evidence>
<evidence type="ECO:0000256" key="4">
    <source>
        <dbReference type="ARBA" id="ARBA00023163"/>
    </source>
</evidence>
<keyword evidence="2" id="KW-0805">Transcription regulation</keyword>
<comment type="similarity">
    <text evidence="1">Belongs to the sigma-70 factor family. ECF subfamily.</text>
</comment>
<dbReference type="PANTHER" id="PTHR43133:SF51">
    <property type="entry name" value="RNA POLYMERASE SIGMA FACTOR"/>
    <property type="match status" value="1"/>
</dbReference>
<protein>
    <submittedName>
        <fullName evidence="7">RNA polymerase sigma factor</fullName>
    </submittedName>
</protein>
<dbReference type="InterPro" id="IPR013249">
    <property type="entry name" value="RNA_pol_sigma70_r4_t2"/>
</dbReference>
<dbReference type="Proteomes" id="UP001597063">
    <property type="component" value="Unassembled WGS sequence"/>
</dbReference>
<accession>A0ABW2XAD4</accession>
<gene>
    <name evidence="7" type="ORF">ACFQZM_02820</name>
</gene>
<name>A0ABW2XAD4_9ACTN</name>
<evidence type="ECO:0000313" key="7">
    <source>
        <dbReference type="EMBL" id="MFD0683418.1"/>
    </source>
</evidence>
<keyword evidence="4" id="KW-0804">Transcription</keyword>
<proteinExistence type="inferred from homology"/>
<dbReference type="RefSeq" id="WP_131758615.1">
    <property type="nucleotide sequence ID" value="NZ_CAACUY010000055.1"/>
</dbReference>
<evidence type="ECO:0000256" key="3">
    <source>
        <dbReference type="ARBA" id="ARBA00023082"/>
    </source>
</evidence>